<sequence>MVGWWNTLISVSRSFTFISTGWACRGDGGRCKSEIWAMEEFFVGGELIVVSVTALVVGLVVVFHFEVTQLLNRFRPSQKLSSPGTFRNRPVILANMFVLLIAHVVEIWLFGVAFWYLLDQDGLGAIDGYAHLSLLDSVYFSAATYTTVGWGDLAATGHVRFLAGTEALVGFMMITWSASFSYLVMARAWGDGAQGS</sequence>
<evidence type="ECO:0000259" key="2">
    <source>
        <dbReference type="Pfam" id="PF07885"/>
    </source>
</evidence>
<evidence type="ECO:0000313" key="3">
    <source>
        <dbReference type="EMBL" id="TKV64298.1"/>
    </source>
</evidence>
<dbReference type="SUPFAM" id="SSF81324">
    <property type="entry name" value="Voltage-gated potassium channels"/>
    <property type="match status" value="1"/>
</dbReference>
<keyword evidence="1" id="KW-0812">Transmembrane</keyword>
<feature type="transmembrane region" description="Helical" evidence="1">
    <location>
        <begin position="138"/>
        <end position="155"/>
    </location>
</feature>
<dbReference type="AlphaFoldDB" id="A0A4U6QVE4"/>
<evidence type="ECO:0000256" key="1">
    <source>
        <dbReference type="SAM" id="Phobius"/>
    </source>
</evidence>
<dbReference type="Pfam" id="PF07885">
    <property type="entry name" value="Ion_trans_2"/>
    <property type="match status" value="1"/>
</dbReference>
<feature type="transmembrane region" description="Helical" evidence="1">
    <location>
        <begin position="47"/>
        <end position="71"/>
    </location>
</feature>
<reference evidence="3 4" key="1">
    <citation type="submission" date="2019-05" db="EMBL/GenBank/DDBJ databases">
        <title>Marinobacter panjinensis sp. nov., a moderately halophilic bacterium isolated from sea tidal flat environment.</title>
        <authorList>
            <person name="Yang W."/>
            <person name="An M."/>
            <person name="He W."/>
            <person name="Luo X."/>
            <person name="Zhu L."/>
            <person name="Chen G."/>
            <person name="Zhang Y."/>
            <person name="Wang Y."/>
        </authorList>
    </citation>
    <scope>NUCLEOTIDE SEQUENCE [LARGE SCALE GENOMIC DNA]</scope>
    <source>
        <strain evidence="3 4">PJ-16</strain>
    </source>
</reference>
<feature type="transmembrane region" description="Helical" evidence="1">
    <location>
        <begin position="167"/>
        <end position="189"/>
    </location>
</feature>
<accession>A0A4U6QVE4</accession>
<feature type="domain" description="Potassium channel" evidence="2">
    <location>
        <begin position="105"/>
        <end position="179"/>
    </location>
</feature>
<keyword evidence="3" id="KW-0406">Ion transport</keyword>
<protein>
    <submittedName>
        <fullName evidence="3">Two pore domain potassium channel family protein</fullName>
    </submittedName>
</protein>
<keyword evidence="4" id="KW-1185">Reference proteome</keyword>
<proteinExistence type="predicted"/>
<keyword evidence="1" id="KW-1133">Transmembrane helix</keyword>
<dbReference type="InterPro" id="IPR013099">
    <property type="entry name" value="K_chnl_dom"/>
</dbReference>
<feature type="transmembrane region" description="Helical" evidence="1">
    <location>
        <begin position="92"/>
        <end position="118"/>
    </location>
</feature>
<dbReference type="OrthoDB" id="9813518at2"/>
<dbReference type="Proteomes" id="UP000308488">
    <property type="component" value="Unassembled WGS sequence"/>
</dbReference>
<evidence type="ECO:0000313" key="4">
    <source>
        <dbReference type="Proteomes" id="UP000308488"/>
    </source>
</evidence>
<gene>
    <name evidence="3" type="ORF">FDP08_17955</name>
</gene>
<keyword evidence="3" id="KW-0407">Ion channel</keyword>
<dbReference type="Gene3D" id="1.10.287.70">
    <property type="match status" value="1"/>
</dbReference>
<name>A0A4U6QVE4_9GAMM</name>
<dbReference type="EMBL" id="SZYH01000002">
    <property type="protein sequence ID" value="TKV64298.1"/>
    <property type="molecule type" value="Genomic_DNA"/>
</dbReference>
<keyword evidence="1" id="KW-0472">Membrane</keyword>
<organism evidence="3 4">
    <name type="scientific">Marinobacter panjinensis</name>
    <dbReference type="NCBI Taxonomy" id="2576384"/>
    <lineage>
        <taxon>Bacteria</taxon>
        <taxon>Pseudomonadati</taxon>
        <taxon>Pseudomonadota</taxon>
        <taxon>Gammaproteobacteria</taxon>
        <taxon>Pseudomonadales</taxon>
        <taxon>Marinobacteraceae</taxon>
        <taxon>Marinobacter</taxon>
    </lineage>
</organism>
<keyword evidence="3" id="KW-0813">Transport</keyword>
<dbReference type="GO" id="GO:0034220">
    <property type="term" value="P:monoatomic ion transmembrane transport"/>
    <property type="evidence" value="ECO:0007669"/>
    <property type="project" value="UniProtKB-KW"/>
</dbReference>
<comment type="caution">
    <text evidence="3">The sequence shown here is derived from an EMBL/GenBank/DDBJ whole genome shotgun (WGS) entry which is preliminary data.</text>
</comment>